<sequence>MGQPLISIIVPVFNTAPFLEQCLSSIVQQTYVHWEALLIDDASTDGLSLSICNEWGRRDERFRVIPLPKNGGLSYVRNEGLALAQGHLVTFLDSDDFLAANHLASLFEVFEQSGCDIATTGFLQCTAEGKVKKRLYPSVRKGYKWKRKEALKALLMDRKLTSHSCNKLFQKRLFDGLAFPVGQVYEDFSIMLPLVERSNGVVHTGENTYYYRRHGASITKVTTPKHLQDFFTANEGRYYYLLQDNEFISSKERALLLLWYRKTLLRVHHETQGLPPSPERDKVLVNISSSLKKMGIKEIKCCYGLRMLGYSLRKRYYECLLK</sequence>
<dbReference type="InterPro" id="IPR001173">
    <property type="entry name" value="Glyco_trans_2-like"/>
</dbReference>
<proteinExistence type="predicted"/>
<dbReference type="SUPFAM" id="SSF53448">
    <property type="entry name" value="Nucleotide-diphospho-sugar transferases"/>
    <property type="match status" value="1"/>
</dbReference>
<dbReference type="PANTHER" id="PTHR22916">
    <property type="entry name" value="GLYCOSYLTRANSFERASE"/>
    <property type="match status" value="1"/>
</dbReference>
<name>A0A1T4NLI5_9PORP</name>
<evidence type="ECO:0000256" key="1">
    <source>
        <dbReference type="ARBA" id="ARBA00022676"/>
    </source>
</evidence>
<dbReference type="PANTHER" id="PTHR22916:SF51">
    <property type="entry name" value="GLYCOSYLTRANSFERASE EPSH-RELATED"/>
    <property type="match status" value="1"/>
</dbReference>
<dbReference type="STRING" id="29524.SAMN02745171_01150"/>
<keyword evidence="5" id="KW-1185">Reference proteome</keyword>
<dbReference type="GO" id="GO:0016758">
    <property type="term" value="F:hexosyltransferase activity"/>
    <property type="evidence" value="ECO:0007669"/>
    <property type="project" value="UniProtKB-ARBA"/>
</dbReference>
<gene>
    <name evidence="4" type="ORF">SAMN02745171_01150</name>
</gene>
<reference evidence="5" key="1">
    <citation type="submission" date="2017-02" db="EMBL/GenBank/DDBJ databases">
        <authorList>
            <person name="Varghese N."/>
            <person name="Submissions S."/>
        </authorList>
    </citation>
    <scope>NUCLEOTIDE SEQUENCE [LARGE SCALE GENOMIC DNA]</scope>
    <source>
        <strain evidence="5">ATCC 51356</strain>
    </source>
</reference>
<protein>
    <submittedName>
        <fullName evidence="4">Glycosyltransferase involved in cell wall bisynthesis</fullName>
    </submittedName>
</protein>
<dbReference type="RefSeq" id="WP_078737066.1">
    <property type="nucleotide sequence ID" value="NZ_FUXE01000011.1"/>
</dbReference>
<evidence type="ECO:0000313" key="4">
    <source>
        <dbReference type="EMBL" id="SJZ79937.1"/>
    </source>
</evidence>
<dbReference type="InterPro" id="IPR029044">
    <property type="entry name" value="Nucleotide-diphossugar_trans"/>
</dbReference>
<dbReference type="Pfam" id="PF00535">
    <property type="entry name" value="Glycos_transf_2"/>
    <property type="match status" value="1"/>
</dbReference>
<dbReference type="AlphaFoldDB" id="A0A1T4NLI5"/>
<evidence type="ECO:0000256" key="2">
    <source>
        <dbReference type="ARBA" id="ARBA00022679"/>
    </source>
</evidence>
<evidence type="ECO:0000259" key="3">
    <source>
        <dbReference type="Pfam" id="PF00535"/>
    </source>
</evidence>
<dbReference type="Gene3D" id="3.90.550.10">
    <property type="entry name" value="Spore Coat Polysaccharide Biosynthesis Protein SpsA, Chain A"/>
    <property type="match status" value="1"/>
</dbReference>
<keyword evidence="1" id="KW-0328">Glycosyltransferase</keyword>
<keyword evidence="2 4" id="KW-0808">Transferase</keyword>
<organism evidence="4 5">
    <name type="scientific">Porphyromonas circumdentaria</name>
    <dbReference type="NCBI Taxonomy" id="29524"/>
    <lineage>
        <taxon>Bacteria</taxon>
        <taxon>Pseudomonadati</taxon>
        <taxon>Bacteroidota</taxon>
        <taxon>Bacteroidia</taxon>
        <taxon>Bacteroidales</taxon>
        <taxon>Porphyromonadaceae</taxon>
        <taxon>Porphyromonas</taxon>
    </lineage>
</organism>
<dbReference type="Proteomes" id="UP000190121">
    <property type="component" value="Unassembled WGS sequence"/>
</dbReference>
<accession>A0A1T4NLI5</accession>
<dbReference type="EMBL" id="FUXE01000011">
    <property type="protein sequence ID" value="SJZ79937.1"/>
    <property type="molecule type" value="Genomic_DNA"/>
</dbReference>
<evidence type="ECO:0000313" key="5">
    <source>
        <dbReference type="Proteomes" id="UP000190121"/>
    </source>
</evidence>
<dbReference type="OrthoDB" id="396512at2"/>
<feature type="domain" description="Glycosyltransferase 2-like" evidence="3">
    <location>
        <begin position="7"/>
        <end position="174"/>
    </location>
</feature>